<evidence type="ECO:0000256" key="3">
    <source>
        <dbReference type="RuleBase" id="RU000363"/>
    </source>
</evidence>
<dbReference type="SUPFAM" id="SSF51735">
    <property type="entry name" value="NAD(P)-binding Rossmann-fold domains"/>
    <property type="match status" value="1"/>
</dbReference>
<proteinExistence type="inferred from homology"/>
<sequence>MSEEKVLITGAGTGFGKGMAFSLAEKGKSVIAGVEVMSQVSDLEKEAKERGVTMQIEKLDVTDSKDREKAWDWDIDILVNNAAVKEGGSLADIPEKNLRHQFEVNTFAPILLTQGFVNRMVERQKGRIVFISSVSGFMADPFSGPYGGSKHALEAFAESLSKELQEFNIEVATINPGPYLTGFNDREFETWKDWQEKSDETIFDYEKASFPYEQFDPEEVIEPAVKVILGETKNYRNVIPEKMIPMVKERREELWDKKTDENLGQRHEMVQKSYDIEPGTSAGKS</sequence>
<dbReference type="NCBIfam" id="NF006776">
    <property type="entry name" value="PRK09291.1"/>
    <property type="match status" value="1"/>
</dbReference>
<dbReference type="OrthoDB" id="9775296at2"/>
<feature type="compositionally biased region" description="Basic and acidic residues" evidence="4">
    <location>
        <begin position="257"/>
        <end position="270"/>
    </location>
</feature>
<dbReference type="STRING" id="1432562.WN59_06325"/>
<reference evidence="5 6" key="1">
    <citation type="submission" date="2015-04" db="EMBL/GenBank/DDBJ databases">
        <title>Taxonomic description and genome sequence of Salinicoccus sediminis sp. nov., a novel hyper halotolerant bacterium isolated from marine sediment.</title>
        <authorList>
            <person name="Mathan Kumar R."/>
            <person name="Kaur G."/>
            <person name="Kumar N."/>
            <person name="Kumar A."/>
            <person name="Singh N.K."/>
            <person name="Kaur N."/>
            <person name="Mayilraj S."/>
        </authorList>
    </citation>
    <scope>NUCLEOTIDE SEQUENCE [LARGE SCALE GENOMIC DNA]</scope>
    <source>
        <strain evidence="5 6">SV-16</strain>
    </source>
</reference>
<dbReference type="GO" id="GO:0016491">
    <property type="term" value="F:oxidoreductase activity"/>
    <property type="evidence" value="ECO:0007669"/>
    <property type="project" value="UniProtKB-KW"/>
</dbReference>
<dbReference type="InterPro" id="IPR020904">
    <property type="entry name" value="Sc_DH/Rdtase_CS"/>
</dbReference>
<dbReference type="InterPro" id="IPR036291">
    <property type="entry name" value="NAD(P)-bd_dom_sf"/>
</dbReference>
<dbReference type="InterPro" id="IPR002347">
    <property type="entry name" value="SDR_fam"/>
</dbReference>
<evidence type="ECO:0000313" key="5">
    <source>
        <dbReference type="EMBL" id="KKK34651.1"/>
    </source>
</evidence>
<dbReference type="PATRIC" id="fig|1432562.3.peg.1259"/>
<dbReference type="PRINTS" id="PR00080">
    <property type="entry name" value="SDRFAMILY"/>
</dbReference>
<dbReference type="EMBL" id="LAYZ01000003">
    <property type="protein sequence ID" value="KKK34651.1"/>
    <property type="molecule type" value="Genomic_DNA"/>
</dbReference>
<dbReference type="RefSeq" id="WP_046514515.1">
    <property type="nucleotide sequence ID" value="NZ_LAYZ01000003.1"/>
</dbReference>
<dbReference type="Gene3D" id="3.40.50.720">
    <property type="entry name" value="NAD(P)-binding Rossmann-like Domain"/>
    <property type="match status" value="1"/>
</dbReference>
<dbReference type="PROSITE" id="PS00061">
    <property type="entry name" value="ADH_SHORT"/>
    <property type="match status" value="1"/>
</dbReference>
<comment type="caution">
    <text evidence="5">The sequence shown here is derived from an EMBL/GenBank/DDBJ whole genome shotgun (WGS) entry which is preliminary data.</text>
</comment>
<evidence type="ECO:0000256" key="4">
    <source>
        <dbReference type="SAM" id="MobiDB-lite"/>
    </source>
</evidence>
<dbReference type="Proteomes" id="UP000034287">
    <property type="component" value="Unassembled WGS sequence"/>
</dbReference>
<organism evidence="5 6">
    <name type="scientific">Salinicoccus sediminis</name>
    <dbReference type="NCBI Taxonomy" id="1432562"/>
    <lineage>
        <taxon>Bacteria</taxon>
        <taxon>Bacillati</taxon>
        <taxon>Bacillota</taxon>
        <taxon>Bacilli</taxon>
        <taxon>Bacillales</taxon>
        <taxon>Staphylococcaceae</taxon>
        <taxon>Salinicoccus</taxon>
    </lineage>
</organism>
<accession>A0A0M2SLW1</accession>
<evidence type="ECO:0000256" key="1">
    <source>
        <dbReference type="ARBA" id="ARBA00006484"/>
    </source>
</evidence>
<dbReference type="AlphaFoldDB" id="A0A0M2SLW1"/>
<dbReference type="Pfam" id="PF00106">
    <property type="entry name" value="adh_short"/>
    <property type="match status" value="1"/>
</dbReference>
<feature type="region of interest" description="Disordered" evidence="4">
    <location>
        <begin position="257"/>
        <end position="285"/>
    </location>
</feature>
<gene>
    <name evidence="5" type="ORF">WN59_06325</name>
</gene>
<name>A0A0M2SLW1_9STAP</name>
<keyword evidence="2" id="KW-0560">Oxidoreductase</keyword>
<protein>
    <submittedName>
        <fullName evidence="5">Short-chain dehydrogenase</fullName>
    </submittedName>
</protein>
<dbReference type="PRINTS" id="PR00081">
    <property type="entry name" value="GDHRDH"/>
</dbReference>
<keyword evidence="6" id="KW-1185">Reference proteome</keyword>
<dbReference type="PANTHER" id="PTHR42901:SF1">
    <property type="entry name" value="ALCOHOL DEHYDROGENASE"/>
    <property type="match status" value="1"/>
</dbReference>
<comment type="similarity">
    <text evidence="1 3">Belongs to the short-chain dehydrogenases/reductases (SDR) family.</text>
</comment>
<dbReference type="PANTHER" id="PTHR42901">
    <property type="entry name" value="ALCOHOL DEHYDROGENASE"/>
    <property type="match status" value="1"/>
</dbReference>
<evidence type="ECO:0000256" key="2">
    <source>
        <dbReference type="ARBA" id="ARBA00023002"/>
    </source>
</evidence>
<evidence type="ECO:0000313" key="6">
    <source>
        <dbReference type="Proteomes" id="UP000034287"/>
    </source>
</evidence>